<feature type="transmembrane region" description="Helical" evidence="1">
    <location>
        <begin position="81"/>
        <end position="105"/>
    </location>
</feature>
<dbReference type="Proteomes" id="UP000238304">
    <property type="component" value="Chromosome"/>
</dbReference>
<keyword evidence="1" id="KW-0472">Membrane</keyword>
<keyword evidence="1" id="KW-1133">Transmembrane helix</keyword>
<evidence type="ECO:0000313" key="3">
    <source>
        <dbReference type="Proteomes" id="UP000238304"/>
    </source>
</evidence>
<feature type="transmembrane region" description="Helical" evidence="1">
    <location>
        <begin position="56"/>
        <end position="75"/>
    </location>
</feature>
<keyword evidence="1" id="KW-0812">Transmembrane</keyword>
<keyword evidence="3" id="KW-1185">Reference proteome</keyword>
<protein>
    <submittedName>
        <fullName evidence="2">Uncharacterized protein</fullName>
    </submittedName>
</protein>
<gene>
    <name evidence="2" type="ORF">C4H11_11475</name>
</gene>
<evidence type="ECO:0000313" key="2">
    <source>
        <dbReference type="EMBL" id="AVM53467.1"/>
    </source>
</evidence>
<dbReference type="EMBL" id="CP027231">
    <property type="protein sequence ID" value="AVM53467.1"/>
    <property type="molecule type" value="Genomic_DNA"/>
</dbReference>
<sequence>MGCDSRFDVEGRIAHVDSFEIAGGESGESVAGTHSFGTDVQTGCVVLHDETAEPLVIGRAVTLLLLLWLLLALLLRLLLLLLWLLLFLLLCFLLALLLRLLILLLRFQLVKCNHLLCRD</sequence>
<organism evidence="2 3">
    <name type="scientific">Bacteroides zoogleoformans</name>
    <dbReference type="NCBI Taxonomy" id="28119"/>
    <lineage>
        <taxon>Bacteria</taxon>
        <taxon>Pseudomonadati</taxon>
        <taxon>Bacteroidota</taxon>
        <taxon>Bacteroidia</taxon>
        <taxon>Bacteroidales</taxon>
        <taxon>Bacteroidaceae</taxon>
        <taxon>Bacteroides</taxon>
    </lineage>
</organism>
<name>A0ABM6TA09_9BACE</name>
<reference evidence="2 3" key="1">
    <citation type="submission" date="2018-02" db="EMBL/GenBank/DDBJ databases">
        <authorList>
            <person name="Holder M.E."/>
            <person name="Ajami N.J."/>
            <person name="Petrosino J.F."/>
        </authorList>
    </citation>
    <scope>NUCLEOTIDE SEQUENCE [LARGE SCALE GENOMIC DNA]</scope>
    <source>
        <strain evidence="2 3">ATCC 33285</strain>
    </source>
</reference>
<proteinExistence type="predicted"/>
<accession>A0ABM6TA09</accession>
<evidence type="ECO:0000256" key="1">
    <source>
        <dbReference type="SAM" id="Phobius"/>
    </source>
</evidence>